<dbReference type="GO" id="GO:0005741">
    <property type="term" value="C:mitochondrial outer membrane"/>
    <property type="evidence" value="ECO:0007669"/>
    <property type="project" value="InterPro"/>
</dbReference>
<dbReference type="Pfam" id="PF01459">
    <property type="entry name" value="Porin_3"/>
    <property type="match status" value="1"/>
</dbReference>
<dbReference type="EMBL" id="HG994373">
    <property type="protein sequence ID" value="CAF1757736.1"/>
    <property type="molecule type" value="Genomic_DNA"/>
</dbReference>
<dbReference type="Gene3D" id="2.40.160.10">
    <property type="entry name" value="Porin"/>
    <property type="match status" value="1"/>
</dbReference>
<dbReference type="Proteomes" id="UP001295469">
    <property type="component" value="Chromosome C09"/>
</dbReference>
<reference evidence="2" key="3">
    <citation type="submission" date="2021-01" db="EMBL/GenBank/DDBJ databases">
        <authorList>
            <consortium name="Genoscope - CEA"/>
            <person name="William W."/>
        </authorList>
    </citation>
    <scope>NUCLEOTIDE SEQUENCE</scope>
</reference>
<dbReference type="InterPro" id="IPR001925">
    <property type="entry name" value="Porin_Euk"/>
</dbReference>
<dbReference type="CDD" id="cd07306">
    <property type="entry name" value="Porin3_VDAC"/>
    <property type="match status" value="1"/>
</dbReference>
<sequence length="250" mass="26952">MNLWESPSSSLMRRTLQALANTFLELPYVDGQIQFVKGADTYPSQDHKNFTADIKVASDSSILTVFTYDEATPGLKAIVSAKVSDQKSAEVELQYLHPHVGICTSVGLTANPVVNFSGVIGTSVLALGTDVYQVSFDTESGNFKHFNTGVSFTKDDLIAALTLNDKGENTVVGAEVNHNLKSQVISITVGAQHSLDPLTTVKARVNNAGIANPLIQHEWRPKSFITIFGEVDSRGIEKSAKVGFTIALKP</sequence>
<dbReference type="GO" id="GO:0008308">
    <property type="term" value="F:voltage-gated monoatomic anion channel activity"/>
    <property type="evidence" value="ECO:0007669"/>
    <property type="project" value="InterPro"/>
</dbReference>
<reference evidence="4 5" key="4">
    <citation type="submission" date="2021-05" db="EMBL/GenBank/DDBJ databases">
        <title>Genome Assembly of Synthetic Allotetraploid Brassica napus Reveals Homoeologous Exchanges between Subgenomes.</title>
        <authorList>
            <person name="Davis J.T."/>
        </authorList>
    </citation>
    <scope>NUCLEOTIDE SEQUENCE [LARGE SCALE GENOMIC DNA]</scope>
    <source>
        <strain evidence="5">cv. Da-Ae</strain>
        <tissue evidence="4">Seedling</tissue>
    </source>
</reference>
<keyword evidence="5" id="KW-1185">Reference proteome</keyword>
<protein>
    <submittedName>
        <fullName evidence="2">(rape) hypothetical protein</fullName>
    </submittedName>
    <submittedName>
        <fullName evidence="3">BnaCnng69120D protein</fullName>
    </submittedName>
</protein>
<comment type="similarity">
    <text evidence="1">Belongs to the eukaryotic mitochondrial porin (TC 1.B.8.1) family.</text>
</comment>
<dbReference type="STRING" id="3708.A0A078JSQ0"/>
<dbReference type="AlphaFoldDB" id="A0A078JSQ0"/>
<evidence type="ECO:0000313" key="5">
    <source>
        <dbReference type="Proteomes" id="UP000824890"/>
    </source>
</evidence>
<dbReference type="Proteomes" id="UP000824890">
    <property type="component" value="Unassembled WGS sequence"/>
</dbReference>
<dbReference type="EMBL" id="JAGKQM010000019">
    <property type="protein sequence ID" value="KAH0859380.1"/>
    <property type="molecule type" value="Genomic_DNA"/>
</dbReference>
<dbReference type="PaxDb" id="3708-A0A078JSQ0"/>
<evidence type="ECO:0000313" key="3">
    <source>
        <dbReference type="EMBL" id="CDY70638.1"/>
    </source>
</evidence>
<reference evidence="3" key="1">
    <citation type="journal article" date="2014" name="Science">
        <title>Plant genetics. Early allopolyploid evolution in the post-Neolithic Brassica napus oilseed genome.</title>
        <authorList>
            <person name="Chalhoub B."/>
            <person name="Denoeud F."/>
            <person name="Liu S."/>
            <person name="Parkin I.A."/>
            <person name="Tang H."/>
            <person name="Wang X."/>
            <person name="Chiquet J."/>
            <person name="Belcram H."/>
            <person name="Tong C."/>
            <person name="Samans B."/>
            <person name="Correa M."/>
            <person name="Da Silva C."/>
            <person name="Just J."/>
            <person name="Falentin C."/>
            <person name="Koh C.S."/>
            <person name="Le Clainche I."/>
            <person name="Bernard M."/>
            <person name="Bento P."/>
            <person name="Noel B."/>
            <person name="Labadie K."/>
            <person name="Alberti A."/>
            <person name="Charles M."/>
            <person name="Arnaud D."/>
            <person name="Guo H."/>
            <person name="Daviaud C."/>
            <person name="Alamery S."/>
            <person name="Jabbari K."/>
            <person name="Zhao M."/>
            <person name="Edger P.P."/>
            <person name="Chelaifa H."/>
            <person name="Tack D."/>
            <person name="Lassalle G."/>
            <person name="Mestiri I."/>
            <person name="Schnel N."/>
            <person name="Le Paslier M.C."/>
            <person name="Fan G."/>
            <person name="Renault V."/>
            <person name="Bayer P.E."/>
            <person name="Golicz A.A."/>
            <person name="Manoli S."/>
            <person name="Lee T.H."/>
            <person name="Thi V.H."/>
            <person name="Chalabi S."/>
            <person name="Hu Q."/>
            <person name="Fan C."/>
            <person name="Tollenaere R."/>
            <person name="Lu Y."/>
            <person name="Battail C."/>
            <person name="Shen J."/>
            <person name="Sidebottom C.H."/>
            <person name="Wang X."/>
            <person name="Canaguier A."/>
            <person name="Chauveau A."/>
            <person name="Berard A."/>
            <person name="Deniot G."/>
            <person name="Guan M."/>
            <person name="Liu Z."/>
            <person name="Sun F."/>
            <person name="Lim Y.P."/>
            <person name="Lyons E."/>
            <person name="Town C.D."/>
            <person name="Bancroft I."/>
            <person name="Wang X."/>
            <person name="Meng J."/>
            <person name="Ma J."/>
            <person name="Pires J.C."/>
            <person name="King G.J."/>
            <person name="Brunel D."/>
            <person name="Delourme R."/>
            <person name="Renard M."/>
            <person name="Aury J.M."/>
            <person name="Adams K.L."/>
            <person name="Batley J."/>
            <person name="Snowdon R.J."/>
            <person name="Tost J."/>
            <person name="Edwards D."/>
            <person name="Zhou Y."/>
            <person name="Hua W."/>
            <person name="Sharpe A.G."/>
            <person name="Paterson A.H."/>
            <person name="Guan C."/>
            <person name="Wincker P."/>
        </authorList>
    </citation>
    <scope>NUCLEOTIDE SEQUENCE [LARGE SCALE GENOMIC DNA]</scope>
</reference>
<dbReference type="InterPro" id="IPR023614">
    <property type="entry name" value="Porin_dom_sf"/>
</dbReference>
<dbReference type="PANTHER" id="PTHR11743">
    <property type="entry name" value="VOLTAGE-DEPENDENT ANION-SELECTIVE CHANNEL"/>
    <property type="match status" value="1"/>
</dbReference>
<reference evidence="3" key="2">
    <citation type="submission" date="2014-06" db="EMBL/GenBank/DDBJ databases">
        <authorList>
            <person name="Genoscope - CEA"/>
        </authorList>
    </citation>
    <scope>NUCLEOTIDE SEQUENCE</scope>
</reference>
<dbReference type="InterPro" id="IPR027246">
    <property type="entry name" value="Porin_Euk/Tom40"/>
</dbReference>
<evidence type="ECO:0000256" key="1">
    <source>
        <dbReference type="ARBA" id="ARBA00009624"/>
    </source>
</evidence>
<dbReference type="OMA" id="GCQMAYE"/>
<name>A0A078JSQ0_BRANA</name>
<dbReference type="EMBL" id="LK042783">
    <property type="protein sequence ID" value="CDY70638.1"/>
    <property type="molecule type" value="Genomic_DNA"/>
</dbReference>
<evidence type="ECO:0000313" key="2">
    <source>
        <dbReference type="EMBL" id="CAF1757736.1"/>
    </source>
</evidence>
<organism evidence="3">
    <name type="scientific">Brassica napus</name>
    <name type="common">Rape</name>
    <dbReference type="NCBI Taxonomy" id="3708"/>
    <lineage>
        <taxon>Eukaryota</taxon>
        <taxon>Viridiplantae</taxon>
        <taxon>Streptophyta</taxon>
        <taxon>Embryophyta</taxon>
        <taxon>Tracheophyta</taxon>
        <taxon>Spermatophyta</taxon>
        <taxon>Magnoliopsida</taxon>
        <taxon>eudicotyledons</taxon>
        <taxon>Gunneridae</taxon>
        <taxon>Pentapetalae</taxon>
        <taxon>rosids</taxon>
        <taxon>malvids</taxon>
        <taxon>Brassicales</taxon>
        <taxon>Brassicaceae</taxon>
        <taxon>Brassiceae</taxon>
        <taxon>Brassica</taxon>
    </lineage>
</organism>
<evidence type="ECO:0000313" key="4">
    <source>
        <dbReference type="EMBL" id="KAH0859380.1"/>
    </source>
</evidence>
<dbReference type="PANTHER" id="PTHR11743:SF66">
    <property type="entry name" value="BNAA10G29750D PROTEIN"/>
    <property type="match status" value="1"/>
</dbReference>
<dbReference type="Gramene" id="CDY70638">
    <property type="protein sequence ID" value="CDY70638"/>
    <property type="gene ID" value="GSBRNA2T00005069001"/>
</dbReference>
<gene>
    <name evidence="3" type="primary">BnaCnng69120D</name>
    <name evidence="2" type="ORF">DARMORV10_C09P43700.1</name>
    <name evidence="3" type="ORF">GSBRNA2T00005069001</name>
    <name evidence="4" type="ORF">HID58_087641</name>
</gene>
<accession>A0A078JSQ0</accession>
<proteinExistence type="inferred from homology"/>